<dbReference type="AlphaFoldDB" id="A0ABD2AK74"/>
<keyword evidence="2" id="KW-1185">Reference proteome</keyword>
<proteinExistence type="predicted"/>
<evidence type="ECO:0000313" key="2">
    <source>
        <dbReference type="Proteomes" id="UP001607303"/>
    </source>
</evidence>
<reference evidence="1 2" key="1">
    <citation type="journal article" date="2024" name="Ann. Entomol. Soc. Am.">
        <title>Genomic analyses of the southern and eastern yellowjacket wasps (Hymenoptera: Vespidae) reveal evolutionary signatures of social life.</title>
        <authorList>
            <person name="Catto M.A."/>
            <person name="Caine P.B."/>
            <person name="Orr S.E."/>
            <person name="Hunt B.G."/>
            <person name="Goodisman M.A.D."/>
        </authorList>
    </citation>
    <scope>NUCLEOTIDE SEQUENCE [LARGE SCALE GENOMIC DNA]</scope>
    <source>
        <strain evidence="1">232</strain>
        <tissue evidence="1">Head and thorax</tissue>
    </source>
</reference>
<accession>A0ABD2AK74</accession>
<protein>
    <submittedName>
        <fullName evidence="1">Uncharacterized protein</fullName>
    </submittedName>
</protein>
<organism evidence="1 2">
    <name type="scientific">Vespula maculifrons</name>
    <name type="common">Eastern yellow jacket</name>
    <name type="synonym">Wasp</name>
    <dbReference type="NCBI Taxonomy" id="7453"/>
    <lineage>
        <taxon>Eukaryota</taxon>
        <taxon>Metazoa</taxon>
        <taxon>Ecdysozoa</taxon>
        <taxon>Arthropoda</taxon>
        <taxon>Hexapoda</taxon>
        <taxon>Insecta</taxon>
        <taxon>Pterygota</taxon>
        <taxon>Neoptera</taxon>
        <taxon>Endopterygota</taxon>
        <taxon>Hymenoptera</taxon>
        <taxon>Apocrita</taxon>
        <taxon>Aculeata</taxon>
        <taxon>Vespoidea</taxon>
        <taxon>Vespidae</taxon>
        <taxon>Vespinae</taxon>
        <taxon>Vespula</taxon>
    </lineage>
</organism>
<dbReference type="EMBL" id="JAYRBN010000116">
    <property type="protein sequence ID" value="KAL2721013.1"/>
    <property type="molecule type" value="Genomic_DNA"/>
</dbReference>
<comment type="caution">
    <text evidence="1">The sequence shown here is derived from an EMBL/GenBank/DDBJ whole genome shotgun (WGS) entry which is preliminary data.</text>
</comment>
<name>A0ABD2AK74_VESMC</name>
<gene>
    <name evidence="1" type="ORF">V1477_019833</name>
</gene>
<dbReference type="Proteomes" id="UP001607303">
    <property type="component" value="Unassembled WGS sequence"/>
</dbReference>
<evidence type="ECO:0000313" key="1">
    <source>
        <dbReference type="EMBL" id="KAL2721013.1"/>
    </source>
</evidence>
<sequence length="61" mass="7233">MFQSISYSCKKFHKITILLMWSLQKLACICERKMLTKNNSKTEHYNCDPSKTGKYIRANEQ</sequence>